<evidence type="ECO:0000256" key="4">
    <source>
        <dbReference type="ARBA" id="ARBA00023136"/>
    </source>
</evidence>
<name>A0AA39R2T7_9LECA</name>
<keyword evidence="4" id="KW-0472">Membrane</keyword>
<dbReference type="Proteomes" id="UP001166286">
    <property type="component" value="Unassembled WGS sequence"/>
</dbReference>
<evidence type="ECO:0000313" key="6">
    <source>
        <dbReference type="EMBL" id="KAK0512720.1"/>
    </source>
</evidence>
<protein>
    <submittedName>
        <fullName evidence="6">Uncharacterized protein</fullName>
    </submittedName>
</protein>
<evidence type="ECO:0000256" key="1">
    <source>
        <dbReference type="ARBA" id="ARBA00004141"/>
    </source>
</evidence>
<sequence>MTETGERTMSFSGSGDRISDHQRDVLKDKTGFEGYTAYLEDYNSEHAGYEQLLTSWRSYAKEWPQEKRRYSCEILDLIRDENSLISLYLCCRTVSYSKLFTALSEPRKGVYGRIVIYRGSGHYLYDPDFFEDLGLVLNIGPAFLKSLDTLLTRGYYDDQPSPHIPVFEASHVMVGDRVATMTRCCISEKSSAVPIVLIAEAPYASGDPRSVDPIFGTINSSRRSNTISSRSRYTEMIMGIIERNSVFSQSADALILPALFAAIHLDACSLRTLCDYTLPGNGSDGLGSFDTASANRKELRRRIEDFENLMQDALTGFSSLYGADWPHKYQCESTVEFFKETIDRTRRFEAYVQDLCQLQSGQLSLEETRKAIEVSVSQIEEGKRVTILAFVYVPLNLASSIFGMNIQQLNNSGQSIQTFLVTAAVVLVLTGISWLCTEQVNQYRSWLRRPRPRHFEQSSARPTYSIAVRLRILVWLYCNGHWAWARETEAWRYILANVEGDCLDGFGSRLPEDTDESDKDLSAGEYVSVYMSDSKWPFRTSSEGDETREETP</sequence>
<dbReference type="Gene3D" id="1.20.58.340">
    <property type="entry name" value="Magnesium transport protein CorA, transmembrane region"/>
    <property type="match status" value="1"/>
</dbReference>
<evidence type="ECO:0000256" key="5">
    <source>
        <dbReference type="SAM" id="Coils"/>
    </source>
</evidence>
<comment type="caution">
    <text evidence="6">The sequence shown here is derived from an EMBL/GenBank/DDBJ whole genome shotgun (WGS) entry which is preliminary data.</text>
</comment>
<proteinExistence type="predicted"/>
<keyword evidence="3" id="KW-1133">Transmembrane helix</keyword>
<dbReference type="GO" id="GO:0016020">
    <property type="term" value="C:membrane"/>
    <property type="evidence" value="ECO:0007669"/>
    <property type="project" value="UniProtKB-SubCell"/>
</dbReference>
<keyword evidence="2" id="KW-0812">Transmembrane</keyword>
<evidence type="ECO:0000313" key="7">
    <source>
        <dbReference type="Proteomes" id="UP001166286"/>
    </source>
</evidence>
<feature type="coiled-coil region" evidence="5">
    <location>
        <begin position="289"/>
        <end position="316"/>
    </location>
</feature>
<evidence type="ECO:0000256" key="3">
    <source>
        <dbReference type="ARBA" id="ARBA00022989"/>
    </source>
</evidence>
<reference evidence="6" key="1">
    <citation type="submission" date="2023-03" db="EMBL/GenBank/DDBJ databases">
        <title>Complete genome of Cladonia borealis.</title>
        <authorList>
            <person name="Park H."/>
        </authorList>
    </citation>
    <scope>NUCLEOTIDE SEQUENCE</scope>
    <source>
        <strain evidence="6">ANT050790</strain>
    </source>
</reference>
<gene>
    <name evidence="6" type="ORF">JMJ35_004737</name>
</gene>
<accession>A0AA39R2T7</accession>
<keyword evidence="7" id="KW-1185">Reference proteome</keyword>
<dbReference type="InterPro" id="IPR045863">
    <property type="entry name" value="CorA_TM1_TM2"/>
</dbReference>
<dbReference type="EMBL" id="JAFEKC020000009">
    <property type="protein sequence ID" value="KAK0512720.1"/>
    <property type="molecule type" value="Genomic_DNA"/>
</dbReference>
<dbReference type="SUPFAM" id="SSF144083">
    <property type="entry name" value="Magnesium transport protein CorA, transmembrane region"/>
    <property type="match status" value="1"/>
</dbReference>
<dbReference type="AlphaFoldDB" id="A0AA39R2T7"/>
<organism evidence="6 7">
    <name type="scientific">Cladonia borealis</name>
    <dbReference type="NCBI Taxonomy" id="184061"/>
    <lineage>
        <taxon>Eukaryota</taxon>
        <taxon>Fungi</taxon>
        <taxon>Dikarya</taxon>
        <taxon>Ascomycota</taxon>
        <taxon>Pezizomycotina</taxon>
        <taxon>Lecanoromycetes</taxon>
        <taxon>OSLEUM clade</taxon>
        <taxon>Lecanoromycetidae</taxon>
        <taxon>Lecanorales</taxon>
        <taxon>Lecanorineae</taxon>
        <taxon>Cladoniaceae</taxon>
        <taxon>Cladonia</taxon>
    </lineage>
</organism>
<comment type="subcellular location">
    <subcellularLocation>
        <location evidence="1">Membrane</location>
        <topology evidence="1">Multi-pass membrane protein</topology>
    </subcellularLocation>
</comment>
<keyword evidence="5" id="KW-0175">Coiled coil</keyword>
<evidence type="ECO:0000256" key="2">
    <source>
        <dbReference type="ARBA" id="ARBA00022692"/>
    </source>
</evidence>